<evidence type="ECO:0000313" key="3">
    <source>
        <dbReference type="Proteomes" id="UP000439903"/>
    </source>
</evidence>
<dbReference type="OrthoDB" id="2371799at2759"/>
<keyword evidence="3" id="KW-1185">Reference proteome</keyword>
<protein>
    <submittedName>
        <fullName evidence="2">Uncharacterized protein</fullName>
    </submittedName>
</protein>
<evidence type="ECO:0000256" key="1">
    <source>
        <dbReference type="SAM" id="MobiDB-lite"/>
    </source>
</evidence>
<dbReference type="Proteomes" id="UP000439903">
    <property type="component" value="Unassembled WGS sequence"/>
</dbReference>
<proteinExistence type="predicted"/>
<name>A0A8H3X2M7_GIGMA</name>
<sequence>MTQTKYFTRTMAEKTDNRVCGTIQINGENCDSIRTRGQDGKPDLFSTNPNNDSMGRNMPSLDVLCLSTFQESNITRAEEISCKESGTLSREDSKAGTKYDTPPSENKSHVFTTKGKSEKVHVRCVDSLRVFTTVEYNTKTHCDNGTRVKSENDADIVESFKYCPDQRAIHLLQASFGKLCRIGILGGTTWTEKIQTKPCRFVLARPCITEETRRTIEGLRSMYSMSKRIEHDESLRNNTLMVVDMFEDESSRRHLASSIGCELPVDSDDPKELTYYMANVAQFGFDHIIIIGEIENGMIFLDCYGRVFQWEEECQMLWPLGNSLEEAMSNDEKNQVPWYWEYDGAVYEFKELLQQEPIYVNREIKKKSKKRSKKKKH</sequence>
<feature type="region of interest" description="Disordered" evidence="1">
    <location>
        <begin position="85"/>
        <end position="112"/>
    </location>
</feature>
<dbReference type="AlphaFoldDB" id="A0A8H3X2M7"/>
<feature type="region of interest" description="Disordered" evidence="1">
    <location>
        <begin position="31"/>
        <end position="53"/>
    </location>
</feature>
<dbReference type="EMBL" id="WTPW01002271">
    <property type="protein sequence ID" value="KAF0388438.1"/>
    <property type="molecule type" value="Genomic_DNA"/>
</dbReference>
<organism evidence="2 3">
    <name type="scientific">Gigaspora margarita</name>
    <dbReference type="NCBI Taxonomy" id="4874"/>
    <lineage>
        <taxon>Eukaryota</taxon>
        <taxon>Fungi</taxon>
        <taxon>Fungi incertae sedis</taxon>
        <taxon>Mucoromycota</taxon>
        <taxon>Glomeromycotina</taxon>
        <taxon>Glomeromycetes</taxon>
        <taxon>Diversisporales</taxon>
        <taxon>Gigasporaceae</taxon>
        <taxon>Gigaspora</taxon>
    </lineage>
</organism>
<accession>A0A8H3X2M7</accession>
<comment type="caution">
    <text evidence="2">The sequence shown here is derived from an EMBL/GenBank/DDBJ whole genome shotgun (WGS) entry which is preliminary data.</text>
</comment>
<evidence type="ECO:0000313" key="2">
    <source>
        <dbReference type="EMBL" id="KAF0388438.1"/>
    </source>
</evidence>
<reference evidence="2 3" key="1">
    <citation type="journal article" date="2019" name="Environ. Microbiol.">
        <title>At the nexus of three kingdoms: the genome of the mycorrhizal fungus Gigaspora margarita provides insights into plant, endobacterial and fungal interactions.</title>
        <authorList>
            <person name="Venice F."/>
            <person name="Ghignone S."/>
            <person name="Salvioli di Fossalunga A."/>
            <person name="Amselem J."/>
            <person name="Novero M."/>
            <person name="Xianan X."/>
            <person name="Sedzielewska Toro K."/>
            <person name="Morin E."/>
            <person name="Lipzen A."/>
            <person name="Grigoriev I.V."/>
            <person name="Henrissat B."/>
            <person name="Martin F.M."/>
            <person name="Bonfante P."/>
        </authorList>
    </citation>
    <scope>NUCLEOTIDE SEQUENCE [LARGE SCALE GENOMIC DNA]</scope>
    <source>
        <strain evidence="2 3">BEG34</strain>
    </source>
</reference>
<feature type="compositionally biased region" description="Basic and acidic residues" evidence="1">
    <location>
        <begin position="31"/>
        <end position="42"/>
    </location>
</feature>
<gene>
    <name evidence="2" type="ORF">F8M41_011044</name>
</gene>